<dbReference type="InterPro" id="IPR000031">
    <property type="entry name" value="PurE_dom"/>
</dbReference>
<name>A0A846MNM9_9BACT</name>
<dbReference type="UniPathway" id="UPA00074">
    <property type="reaction ID" value="UER00943"/>
</dbReference>
<dbReference type="PANTHER" id="PTHR23046">
    <property type="entry name" value="PHOSPHORIBOSYLAMINOIMIDAZOLE CARBOXYLASE CATALYTIC SUBUNIT"/>
    <property type="match status" value="1"/>
</dbReference>
<feature type="binding site" evidence="3 5">
    <location>
        <position position="14"/>
    </location>
    <ligand>
        <name>substrate</name>
    </ligand>
</feature>
<dbReference type="SUPFAM" id="SSF52255">
    <property type="entry name" value="N5-CAIR mutase (phosphoribosylaminoimidazole carboxylase, PurE)"/>
    <property type="match status" value="1"/>
</dbReference>
<evidence type="ECO:0000256" key="1">
    <source>
        <dbReference type="ARBA" id="ARBA00022755"/>
    </source>
</evidence>
<dbReference type="AlphaFoldDB" id="A0A846MNM9"/>
<comment type="function">
    <text evidence="3 4">Catalyzes the conversion of N5-carboxyaminoimidazole ribonucleotide (N5-CAIR) to 4-carboxy-5-aminoimidazole ribonucleotide (CAIR).</text>
</comment>
<gene>
    <name evidence="3" type="primary">purE</name>
    <name evidence="7" type="ORF">FHS56_000547</name>
</gene>
<dbReference type="SMART" id="SM01001">
    <property type="entry name" value="AIRC"/>
    <property type="match status" value="1"/>
</dbReference>
<dbReference type="EC" id="5.4.99.18" evidence="3 4"/>
<dbReference type="Proteomes" id="UP000537126">
    <property type="component" value="Unassembled WGS sequence"/>
</dbReference>
<evidence type="ECO:0000313" key="8">
    <source>
        <dbReference type="Proteomes" id="UP000537126"/>
    </source>
</evidence>
<evidence type="ECO:0000256" key="4">
    <source>
        <dbReference type="PIRNR" id="PIRNR001338"/>
    </source>
</evidence>
<keyword evidence="1 3" id="KW-0658">Purine biosynthesis</keyword>
<comment type="caution">
    <text evidence="7">The sequence shown here is derived from an EMBL/GenBank/DDBJ whole genome shotgun (WGS) entry which is preliminary data.</text>
</comment>
<evidence type="ECO:0000256" key="3">
    <source>
        <dbReference type="HAMAP-Rule" id="MF_01929"/>
    </source>
</evidence>
<protein>
    <recommendedName>
        <fullName evidence="3 4">N5-carboxyaminoimidazole ribonucleotide mutase</fullName>
        <shortName evidence="3 4">N5-CAIR mutase</shortName>
        <ecNumber evidence="3 4">5.4.99.18</ecNumber>
    </recommendedName>
    <alternativeName>
        <fullName evidence="3">5-(carboxyamino)imidazole ribonucleotide mutase</fullName>
    </alternativeName>
</protein>
<dbReference type="RefSeq" id="WP_243844131.1">
    <property type="nucleotide sequence ID" value="NZ_JAASRN010000001.1"/>
</dbReference>
<dbReference type="HAMAP" id="MF_01929">
    <property type="entry name" value="PurE_classI"/>
    <property type="match status" value="1"/>
</dbReference>
<keyword evidence="8" id="KW-1185">Reference proteome</keyword>
<keyword evidence="2 3" id="KW-0413">Isomerase</keyword>
<dbReference type="PANTHER" id="PTHR23046:SF2">
    <property type="entry name" value="PHOSPHORIBOSYLAMINOIMIDAZOLE CARBOXYLASE"/>
    <property type="match status" value="1"/>
</dbReference>
<organism evidence="7 8">
    <name type="scientific">Thermonema lapsum</name>
    <dbReference type="NCBI Taxonomy" id="28195"/>
    <lineage>
        <taxon>Bacteria</taxon>
        <taxon>Pseudomonadati</taxon>
        <taxon>Bacteroidota</taxon>
        <taxon>Cytophagia</taxon>
        <taxon>Cytophagales</taxon>
        <taxon>Thermonemataceae</taxon>
        <taxon>Thermonema</taxon>
    </lineage>
</organism>
<evidence type="ECO:0000259" key="6">
    <source>
        <dbReference type="SMART" id="SM01001"/>
    </source>
</evidence>
<sequence>MKDIQPKVGIIMGSKSDWQVMKEAASFLEEMQVPYEVQIVSAHRTPERMFDYARQARGRGIRVIIAGAGGAAHLPGMVASLTTLPVIGVPIKSRNSIDGWDSVLSILQMPAGVPVATVALDGARNAAILASQILAAFDETLARRLEDFKAALKEKIYRQQQELDEELDV</sequence>
<dbReference type="Gene3D" id="3.40.50.1970">
    <property type="match status" value="1"/>
</dbReference>
<dbReference type="NCBIfam" id="TIGR01162">
    <property type="entry name" value="purE"/>
    <property type="match status" value="1"/>
</dbReference>
<feature type="binding site" evidence="3 5">
    <location>
        <position position="17"/>
    </location>
    <ligand>
        <name>substrate</name>
    </ligand>
</feature>
<dbReference type="GO" id="GO:0006189">
    <property type="term" value="P:'de novo' IMP biosynthetic process"/>
    <property type="evidence" value="ECO:0007669"/>
    <property type="project" value="UniProtKB-UniRule"/>
</dbReference>
<dbReference type="InterPro" id="IPR033747">
    <property type="entry name" value="PurE_ClassI"/>
</dbReference>
<evidence type="ECO:0000256" key="5">
    <source>
        <dbReference type="PIRSR" id="PIRSR001338-1"/>
    </source>
</evidence>
<feature type="binding site" evidence="3 5">
    <location>
        <position position="44"/>
    </location>
    <ligand>
        <name>substrate</name>
    </ligand>
</feature>
<dbReference type="Pfam" id="PF00731">
    <property type="entry name" value="AIRC"/>
    <property type="match status" value="1"/>
</dbReference>
<comment type="catalytic activity">
    <reaction evidence="3 4">
        <text>5-carboxyamino-1-(5-phospho-D-ribosyl)imidazole + H(+) = 5-amino-1-(5-phospho-D-ribosyl)imidazole-4-carboxylate</text>
        <dbReference type="Rhea" id="RHEA:13193"/>
        <dbReference type="ChEBI" id="CHEBI:15378"/>
        <dbReference type="ChEBI" id="CHEBI:58730"/>
        <dbReference type="ChEBI" id="CHEBI:77657"/>
        <dbReference type="EC" id="5.4.99.18"/>
    </reaction>
</comment>
<dbReference type="GO" id="GO:0034023">
    <property type="term" value="F:5-(carboxyamino)imidazole ribonucleotide mutase activity"/>
    <property type="evidence" value="ECO:0007669"/>
    <property type="project" value="UniProtKB-UniRule"/>
</dbReference>
<proteinExistence type="inferred from homology"/>
<dbReference type="EMBL" id="JAASRN010000001">
    <property type="protein sequence ID" value="NIK73061.1"/>
    <property type="molecule type" value="Genomic_DNA"/>
</dbReference>
<feature type="domain" description="PurE" evidence="6">
    <location>
        <begin position="6"/>
        <end position="156"/>
    </location>
</feature>
<dbReference type="InterPro" id="IPR024694">
    <property type="entry name" value="PurE_prokaryotes"/>
</dbReference>
<comment type="similarity">
    <text evidence="3">Belongs to the AIR carboxylase family. Class I subfamily.</text>
</comment>
<evidence type="ECO:0000256" key="2">
    <source>
        <dbReference type="ARBA" id="ARBA00023235"/>
    </source>
</evidence>
<reference evidence="7 8" key="1">
    <citation type="submission" date="2020-03" db="EMBL/GenBank/DDBJ databases">
        <title>Genomic Encyclopedia of Type Strains, Phase IV (KMG-IV): sequencing the most valuable type-strain genomes for metagenomic binning, comparative biology and taxonomic classification.</title>
        <authorList>
            <person name="Goeker M."/>
        </authorList>
    </citation>
    <scope>NUCLEOTIDE SEQUENCE [LARGE SCALE GENOMIC DNA]</scope>
    <source>
        <strain evidence="7 8">DSM 5718</strain>
    </source>
</reference>
<dbReference type="PIRSF" id="PIRSF001338">
    <property type="entry name" value="AIR_carboxylase"/>
    <property type="match status" value="1"/>
</dbReference>
<evidence type="ECO:0000313" key="7">
    <source>
        <dbReference type="EMBL" id="NIK73061.1"/>
    </source>
</evidence>
<comment type="pathway">
    <text evidence="3 4">Purine metabolism; IMP biosynthesis via de novo pathway; 5-amino-1-(5-phospho-D-ribosyl)imidazole-4-carboxylate from 5-amino-1-(5-phospho-D-ribosyl)imidazole (N5-CAIR route): step 2/2.</text>
</comment>
<accession>A0A846MNM9</accession>